<evidence type="ECO:0000313" key="4">
    <source>
        <dbReference type="Proteomes" id="UP000603453"/>
    </source>
</evidence>
<evidence type="ECO:0000259" key="2">
    <source>
        <dbReference type="Pfam" id="PF13649"/>
    </source>
</evidence>
<accession>A0A8H7QU55</accession>
<sequence length="293" mass="33191">MGSNSRSRAGSTKPHRESTVKQAPSTVDKQNFTLSEEEENFSGTCAYVTLKELYNEYIMSEVHNYISLEKGIHCLNIGCNSGAFLMDYALEYPNTKFTGVDPVPISEVITALPNVTFKLENVVNGLSLPDSSFDYIQVRTYANTLTRNEWPIVLKEVYRLLKPGGCVGFLEYESRETGNEDCAKVFIALRDLMESLNQEPCAGRFLKDWVVNTGLEHIVTEETNVDCGPDTGKAKTVRWFWGECCMYIGPRLAPFLKVKAEDWHDFVADHLKDMEKYHGHITIIRVLARKPLK</sequence>
<protein>
    <recommendedName>
        <fullName evidence="2">Methyltransferase domain-containing protein</fullName>
    </recommendedName>
</protein>
<dbReference type="AlphaFoldDB" id="A0A8H7QU55"/>
<reference evidence="3" key="1">
    <citation type="submission" date="2020-12" db="EMBL/GenBank/DDBJ databases">
        <title>Metabolic potential, ecology and presence of endohyphal bacteria is reflected in genomic diversity of Mucoromycotina.</title>
        <authorList>
            <person name="Muszewska A."/>
            <person name="Okrasinska A."/>
            <person name="Steczkiewicz K."/>
            <person name="Drgas O."/>
            <person name="Orlowska M."/>
            <person name="Perlinska-Lenart U."/>
            <person name="Aleksandrzak-Piekarczyk T."/>
            <person name="Szatraj K."/>
            <person name="Zielenkiewicz U."/>
            <person name="Pilsyk S."/>
            <person name="Malc E."/>
            <person name="Mieczkowski P."/>
            <person name="Kruszewska J.S."/>
            <person name="Biernat P."/>
            <person name="Pawlowska J."/>
        </authorList>
    </citation>
    <scope>NUCLEOTIDE SEQUENCE</scope>
    <source>
        <strain evidence="3">WA0000017839</strain>
    </source>
</reference>
<dbReference type="SUPFAM" id="SSF53335">
    <property type="entry name" value="S-adenosyl-L-methionine-dependent methyltransferases"/>
    <property type="match status" value="1"/>
</dbReference>
<comment type="caution">
    <text evidence="3">The sequence shown here is derived from an EMBL/GenBank/DDBJ whole genome shotgun (WGS) entry which is preliminary data.</text>
</comment>
<keyword evidence="4" id="KW-1185">Reference proteome</keyword>
<name>A0A8H7QU55_9FUNG</name>
<organism evidence="3 4">
    <name type="scientific">Mucor saturninus</name>
    <dbReference type="NCBI Taxonomy" id="64648"/>
    <lineage>
        <taxon>Eukaryota</taxon>
        <taxon>Fungi</taxon>
        <taxon>Fungi incertae sedis</taxon>
        <taxon>Mucoromycota</taxon>
        <taxon>Mucoromycotina</taxon>
        <taxon>Mucoromycetes</taxon>
        <taxon>Mucorales</taxon>
        <taxon>Mucorineae</taxon>
        <taxon>Mucoraceae</taxon>
        <taxon>Mucor</taxon>
    </lineage>
</organism>
<dbReference type="OrthoDB" id="2013972at2759"/>
<dbReference type="InterPro" id="IPR029063">
    <property type="entry name" value="SAM-dependent_MTases_sf"/>
</dbReference>
<feature type="compositionally biased region" description="Polar residues" evidence="1">
    <location>
        <begin position="1"/>
        <end position="10"/>
    </location>
</feature>
<feature type="domain" description="Methyltransferase" evidence="2">
    <location>
        <begin position="75"/>
        <end position="165"/>
    </location>
</feature>
<dbReference type="Pfam" id="PF13649">
    <property type="entry name" value="Methyltransf_25"/>
    <property type="match status" value="1"/>
</dbReference>
<evidence type="ECO:0000256" key="1">
    <source>
        <dbReference type="SAM" id="MobiDB-lite"/>
    </source>
</evidence>
<feature type="compositionally biased region" description="Polar residues" evidence="1">
    <location>
        <begin position="20"/>
        <end position="34"/>
    </location>
</feature>
<dbReference type="EMBL" id="JAEPRD010000105">
    <property type="protein sequence ID" value="KAG2198776.1"/>
    <property type="molecule type" value="Genomic_DNA"/>
</dbReference>
<dbReference type="Proteomes" id="UP000603453">
    <property type="component" value="Unassembled WGS sequence"/>
</dbReference>
<dbReference type="InterPro" id="IPR041698">
    <property type="entry name" value="Methyltransf_25"/>
</dbReference>
<gene>
    <name evidence="3" type="ORF">INT47_010562</name>
</gene>
<dbReference type="Gene3D" id="3.40.50.150">
    <property type="entry name" value="Vaccinia Virus protein VP39"/>
    <property type="match status" value="1"/>
</dbReference>
<feature type="region of interest" description="Disordered" evidence="1">
    <location>
        <begin position="1"/>
        <end position="35"/>
    </location>
</feature>
<proteinExistence type="predicted"/>
<dbReference type="CDD" id="cd02440">
    <property type="entry name" value="AdoMet_MTases"/>
    <property type="match status" value="1"/>
</dbReference>
<evidence type="ECO:0000313" key="3">
    <source>
        <dbReference type="EMBL" id="KAG2198776.1"/>
    </source>
</evidence>